<evidence type="ECO:0000313" key="3">
    <source>
        <dbReference type="EMBL" id="PVE48669.1"/>
    </source>
</evidence>
<dbReference type="Proteomes" id="UP000244810">
    <property type="component" value="Unassembled WGS sequence"/>
</dbReference>
<evidence type="ECO:0000256" key="1">
    <source>
        <dbReference type="SAM" id="SignalP"/>
    </source>
</evidence>
<reference evidence="3 4" key="1">
    <citation type="journal article" date="2011" name="Syst. Appl. Microbiol.">
        <title>Defluviimonas denitrificans gen. nov., sp. nov., and Pararhodobacter aggregans gen. nov., sp. nov., non-phototrophic Rhodobacteraceae from the biofilter of a marine aquaculture.</title>
        <authorList>
            <person name="Foesel B.U."/>
            <person name="Drake H.L."/>
            <person name="Schramm A."/>
        </authorList>
    </citation>
    <scope>NUCLEOTIDE SEQUENCE [LARGE SCALE GENOMIC DNA]</scope>
    <source>
        <strain evidence="3 4">D1-19</strain>
    </source>
</reference>
<proteinExistence type="predicted"/>
<protein>
    <recommendedName>
        <fullName evidence="2">PepSY domain-containing protein</fullName>
    </recommendedName>
</protein>
<comment type="caution">
    <text evidence="3">The sequence shown here is derived from an EMBL/GenBank/DDBJ whole genome shotgun (WGS) entry which is preliminary data.</text>
</comment>
<sequence length="84" mass="9013">MSRTSLTLAAALATMLALPALAETEAAPSAEVQAQITSLLTAQGYEVRRVAVEDGLYEAYAVKDGHVYEIYLNEALQILRSNEG</sequence>
<dbReference type="Pfam" id="PF13670">
    <property type="entry name" value="PepSY_2"/>
    <property type="match status" value="1"/>
</dbReference>
<dbReference type="AlphaFoldDB" id="A0A2T7UVS1"/>
<feature type="signal peptide" evidence="1">
    <location>
        <begin position="1"/>
        <end position="22"/>
    </location>
</feature>
<name>A0A2T7UVS1_9RHOB</name>
<evidence type="ECO:0000259" key="2">
    <source>
        <dbReference type="Pfam" id="PF13670"/>
    </source>
</evidence>
<dbReference type="OrthoDB" id="7850927at2"/>
<feature type="domain" description="PepSY" evidence="2">
    <location>
        <begin position="7"/>
        <end position="75"/>
    </location>
</feature>
<evidence type="ECO:0000313" key="4">
    <source>
        <dbReference type="Proteomes" id="UP000244810"/>
    </source>
</evidence>
<organism evidence="3 4">
    <name type="scientific">Pararhodobacter aggregans</name>
    <dbReference type="NCBI Taxonomy" id="404875"/>
    <lineage>
        <taxon>Bacteria</taxon>
        <taxon>Pseudomonadati</taxon>
        <taxon>Pseudomonadota</taxon>
        <taxon>Alphaproteobacteria</taxon>
        <taxon>Rhodobacterales</taxon>
        <taxon>Paracoccaceae</taxon>
        <taxon>Pararhodobacter</taxon>
    </lineage>
</organism>
<dbReference type="EMBL" id="QDDR01000002">
    <property type="protein sequence ID" value="PVE48669.1"/>
    <property type="molecule type" value="Genomic_DNA"/>
</dbReference>
<keyword evidence="1" id="KW-0732">Signal</keyword>
<accession>A0A2T7UVS1</accession>
<gene>
    <name evidence="3" type="ORF">DDE23_06340</name>
</gene>
<feature type="chain" id="PRO_5015543909" description="PepSY domain-containing protein" evidence="1">
    <location>
        <begin position="23"/>
        <end position="84"/>
    </location>
</feature>
<keyword evidence="4" id="KW-1185">Reference proteome</keyword>
<dbReference type="InterPro" id="IPR025711">
    <property type="entry name" value="PepSY"/>
</dbReference>
<dbReference type="RefSeq" id="WP_107750443.1">
    <property type="nucleotide sequence ID" value="NZ_QBKF01000002.1"/>
</dbReference>